<evidence type="ECO:0000256" key="4">
    <source>
        <dbReference type="ARBA" id="ARBA00022553"/>
    </source>
</evidence>
<feature type="compositionally biased region" description="Low complexity" evidence="8">
    <location>
        <begin position="13"/>
        <end position="38"/>
    </location>
</feature>
<feature type="compositionally biased region" description="Basic and acidic residues" evidence="8">
    <location>
        <begin position="434"/>
        <end position="448"/>
    </location>
</feature>
<feature type="compositionally biased region" description="Gly residues" evidence="8">
    <location>
        <begin position="644"/>
        <end position="653"/>
    </location>
</feature>
<reference evidence="10" key="1">
    <citation type="submission" date="2020-05" db="EMBL/GenBank/DDBJ databases">
        <title>Phylogenomic resolution of chytrid fungi.</title>
        <authorList>
            <person name="Stajich J.E."/>
            <person name="Amses K."/>
            <person name="Simmons R."/>
            <person name="Seto K."/>
            <person name="Myers J."/>
            <person name="Bonds A."/>
            <person name="Quandt C.A."/>
            <person name="Barry K."/>
            <person name="Liu P."/>
            <person name="Grigoriev I."/>
            <person name="Longcore J.E."/>
            <person name="James T.Y."/>
        </authorList>
    </citation>
    <scope>NUCLEOTIDE SEQUENCE</scope>
    <source>
        <strain evidence="10">JEL0513</strain>
    </source>
</reference>
<dbReference type="InterPro" id="IPR039915">
    <property type="entry name" value="TACC"/>
</dbReference>
<sequence length="1278" mass="136296">MPSPPIPTFCTTSSSNNNNGNNGNNNNDNKNSNAASSNQPVRPSSIHVSGLMDLKTPASPAPPSLLGFRNNTNNKNNDTNNKNNGSSSINASFFQPPSAVAVVSLSRPRTPFDDIVSGAGENNNRLHHHKSRILATLENSYNSPNASGGGSSTAAQLRSASAASANTIKNNGHHGGANDNNNNNSTSDDNKSTGSAGSNSTTGSPFWNRVFPWSIAANIISSPKSPLIKPLSFMKSNNEFLEPGSNVMQLSSPSRKPPSIHNTARRTQSALALSSTASAKGNPKHGSLSDSENDTDGDNEYDGLKTPRSESNVSATTMTAAVEAVIYAPRPVHAVSIPADHINTTAAAPAAATARRAQSVLDWESTPRKESRDIWVVAARLNGQQRDKQQQQRTKDGVFWPGIVEAAAVTGRTAASAAEKADVVAAPATATTTAKEEQEGVTRGDSRHGRSLTGMSQSVEEFFSPRTSPTNSFCMPKVSTASTNNGDGKLMSTSAGGGGSDGRIVAETLLFDSYTDEDVEFVTPKAVPTVRRDTKLGIVCDGGDAIRRNSDENKNGGLQTTTTMKAAVVLDMEKDEDGIYMADVSTDLIGGELPDVFVKGDGGDGSGSSGGRDSLGSVDGGADGSVYDETASTVTPHGSLLSTYGGGDSHGEEGGFIGEAGKFRLGSPVAMGGRQASLRSTRSTGSVSNVSDVSPATTVVGGRYAPILGGGGRKEDGFPVYESPVNSAAYVHHHGGSAAGVAAAAMFVGSMGRQYSTPTGKSSGGMAVARYPGGNGGLVGGGGQHYQRSLSGTASADGFFKTTSYEEATFKAPENVPKYSERDVEIIRNEMTLKFEKEFELAQLEVQELEARRSEAVRETTKIRDTLNEWESFMKNMISKKELEDARNHTETKALRNALEKCRKDKEAVIKDHNELMTRYRQLRLDAEDEREVSLKLRKVNDEAAEQLKIADARYETLKVYAERKMESANTEIARVRAGLENEISALKIKISRSDLQIESLKKTLDTKEQENLELTKICDDLMVQVENMSSKLEREMGAAESQPVDPNQPSSGPRSMLGNRQSGERNAMLFTGFDSAPAREQRHIFSTLMAKAAAAATSPSPTSPTTPTTPTTPSAVNTHSATSDLLLGRAPTASQRLSETPSCVKVFIACGDDGDKYGKPTLPTSIPVPEFEAIVLAVATNYQNDEYDGDDNEEFLRMWFIKDTNQNPTAVYNLVPVEYHFPGIGATDDFAAFVDATAKWDAVRSRLLKLLKNGSSLALNSNSDVWKQLHTSVLEYE</sequence>
<evidence type="ECO:0000259" key="9">
    <source>
        <dbReference type="Pfam" id="PF05010"/>
    </source>
</evidence>
<feature type="compositionally biased region" description="Low complexity" evidence="8">
    <location>
        <begin position="1096"/>
        <end position="1116"/>
    </location>
</feature>
<feature type="region of interest" description="Disordered" evidence="8">
    <location>
        <begin position="429"/>
        <end position="452"/>
    </location>
</feature>
<feature type="non-terminal residue" evidence="10">
    <location>
        <position position="1278"/>
    </location>
</feature>
<name>A0AAD5XD31_9FUNG</name>
<feature type="compositionally biased region" description="Polar residues" evidence="8">
    <location>
        <begin position="246"/>
        <end position="268"/>
    </location>
</feature>
<organism evidence="10 11">
    <name type="scientific">Physocladia obscura</name>
    <dbReference type="NCBI Taxonomy" id="109957"/>
    <lineage>
        <taxon>Eukaryota</taxon>
        <taxon>Fungi</taxon>
        <taxon>Fungi incertae sedis</taxon>
        <taxon>Chytridiomycota</taxon>
        <taxon>Chytridiomycota incertae sedis</taxon>
        <taxon>Chytridiomycetes</taxon>
        <taxon>Chytridiales</taxon>
        <taxon>Chytriomycetaceae</taxon>
        <taxon>Physocladia</taxon>
    </lineage>
</organism>
<feature type="compositionally biased region" description="Acidic residues" evidence="8">
    <location>
        <begin position="291"/>
        <end position="301"/>
    </location>
</feature>
<dbReference type="Pfam" id="PF05010">
    <property type="entry name" value="TACC_C"/>
    <property type="match status" value="1"/>
</dbReference>
<feature type="domain" description="Transforming acidic coiled-coil-containing protein C-terminal" evidence="9">
    <location>
        <begin position="830"/>
        <end position="1022"/>
    </location>
</feature>
<comment type="subcellular location">
    <subcellularLocation>
        <location evidence="1">Cytoplasm</location>
        <location evidence="1">Cytoskeleton</location>
    </subcellularLocation>
</comment>
<gene>
    <name evidence="10" type="primary">TACC3</name>
    <name evidence="10" type="ORF">HK100_004282</name>
</gene>
<feature type="compositionally biased region" description="Polar residues" evidence="8">
    <location>
        <begin position="630"/>
        <end position="642"/>
    </location>
</feature>
<evidence type="ECO:0000256" key="1">
    <source>
        <dbReference type="ARBA" id="ARBA00004245"/>
    </source>
</evidence>
<evidence type="ECO:0000313" key="11">
    <source>
        <dbReference type="Proteomes" id="UP001211907"/>
    </source>
</evidence>
<proteinExistence type="inferred from homology"/>
<keyword evidence="6" id="KW-0206">Cytoskeleton</keyword>
<evidence type="ECO:0000256" key="8">
    <source>
        <dbReference type="SAM" id="MobiDB-lite"/>
    </source>
</evidence>
<dbReference type="GO" id="GO:0005737">
    <property type="term" value="C:cytoplasm"/>
    <property type="evidence" value="ECO:0007669"/>
    <property type="project" value="TreeGrafter"/>
</dbReference>
<keyword evidence="4" id="KW-0597">Phosphoprotein</keyword>
<dbReference type="GO" id="GO:0005856">
    <property type="term" value="C:cytoskeleton"/>
    <property type="evidence" value="ECO:0007669"/>
    <property type="project" value="UniProtKB-SubCell"/>
</dbReference>
<feature type="compositionally biased region" description="Low complexity" evidence="8">
    <location>
        <begin position="177"/>
        <end position="203"/>
    </location>
</feature>
<keyword evidence="3" id="KW-0963">Cytoplasm</keyword>
<evidence type="ECO:0000256" key="6">
    <source>
        <dbReference type="ARBA" id="ARBA00023212"/>
    </source>
</evidence>
<dbReference type="Gene3D" id="1.20.5.1700">
    <property type="match status" value="1"/>
</dbReference>
<feature type="region of interest" description="Disordered" evidence="8">
    <location>
        <begin position="167"/>
        <end position="203"/>
    </location>
</feature>
<comment type="similarity">
    <text evidence="2">Belongs to the TACC family.</text>
</comment>
<accession>A0AAD5XD31</accession>
<dbReference type="EMBL" id="JADGJH010002132">
    <property type="protein sequence ID" value="KAJ3102979.1"/>
    <property type="molecule type" value="Genomic_DNA"/>
</dbReference>
<dbReference type="Proteomes" id="UP001211907">
    <property type="component" value="Unassembled WGS sequence"/>
</dbReference>
<feature type="compositionally biased region" description="Polar residues" evidence="8">
    <location>
        <begin position="1045"/>
        <end position="1062"/>
    </location>
</feature>
<evidence type="ECO:0000256" key="5">
    <source>
        <dbReference type="ARBA" id="ARBA00023054"/>
    </source>
</evidence>
<dbReference type="InterPro" id="IPR007707">
    <property type="entry name" value="TACC_C"/>
</dbReference>
<feature type="region of interest" description="Disordered" evidence="8">
    <location>
        <begin position="1032"/>
        <end position="1062"/>
    </location>
</feature>
<evidence type="ECO:0000256" key="2">
    <source>
        <dbReference type="ARBA" id="ARBA00009423"/>
    </source>
</evidence>
<dbReference type="PANTHER" id="PTHR13924:SF10">
    <property type="entry name" value="TRANSFORMING ACIDIC COILED-COIL PROTEIN, ISOFORM K"/>
    <property type="match status" value="1"/>
</dbReference>
<dbReference type="AlphaFoldDB" id="A0AAD5XD31"/>
<feature type="region of interest" description="Disordered" evidence="8">
    <location>
        <begin position="1"/>
        <end position="92"/>
    </location>
</feature>
<feature type="compositionally biased region" description="Low complexity" evidence="8">
    <location>
        <begin position="70"/>
        <end position="84"/>
    </location>
</feature>
<evidence type="ECO:0000256" key="3">
    <source>
        <dbReference type="ARBA" id="ARBA00022490"/>
    </source>
</evidence>
<feature type="region of interest" description="Disordered" evidence="8">
    <location>
        <begin position="599"/>
        <end position="653"/>
    </location>
</feature>
<comment type="caution">
    <text evidence="10">The sequence shown here is derived from an EMBL/GenBank/DDBJ whole genome shotgun (WGS) entry which is preliminary data.</text>
</comment>
<feature type="coiled-coil region" evidence="7">
    <location>
        <begin position="832"/>
        <end position="859"/>
    </location>
</feature>
<keyword evidence="5 7" id="KW-0175">Coiled coil</keyword>
<evidence type="ECO:0000256" key="7">
    <source>
        <dbReference type="SAM" id="Coils"/>
    </source>
</evidence>
<dbReference type="GO" id="GO:0007052">
    <property type="term" value="P:mitotic spindle organization"/>
    <property type="evidence" value="ECO:0007669"/>
    <property type="project" value="InterPro"/>
</dbReference>
<feature type="compositionally biased region" description="Low complexity" evidence="8">
    <location>
        <begin position="269"/>
        <end position="279"/>
    </location>
</feature>
<feature type="region of interest" description="Disordered" evidence="8">
    <location>
        <begin position="1096"/>
        <end position="1119"/>
    </location>
</feature>
<feature type="region of interest" description="Disordered" evidence="8">
    <location>
        <begin position="244"/>
        <end position="314"/>
    </location>
</feature>
<dbReference type="PANTHER" id="PTHR13924">
    <property type="entry name" value="TRANSFORMING ACIDIC COILED-COIL CONTAINING PROTEIN 1/2"/>
    <property type="match status" value="1"/>
</dbReference>
<protein>
    <submittedName>
        <fullName evidence="10">Transforming acidic coiled-coil-containing protein 3</fullName>
    </submittedName>
</protein>
<evidence type="ECO:0000313" key="10">
    <source>
        <dbReference type="EMBL" id="KAJ3102979.1"/>
    </source>
</evidence>
<keyword evidence="11" id="KW-1185">Reference proteome</keyword>